<dbReference type="GO" id="GO:0022857">
    <property type="term" value="F:transmembrane transporter activity"/>
    <property type="evidence" value="ECO:0007669"/>
    <property type="project" value="InterPro"/>
</dbReference>
<reference evidence="10 11" key="1">
    <citation type="submission" date="2019-12" db="EMBL/GenBank/DDBJ databases">
        <title>Genomic-based taxomic classification of the family Erythrobacteraceae.</title>
        <authorList>
            <person name="Xu L."/>
        </authorList>
    </citation>
    <scope>NUCLEOTIDE SEQUENCE [LARGE SCALE GENOMIC DNA]</scope>
    <source>
        <strain evidence="10 11">M0322</strain>
    </source>
</reference>
<accession>A0A844YSR5</accession>
<feature type="transmembrane region" description="Helical" evidence="8">
    <location>
        <begin position="241"/>
        <end position="261"/>
    </location>
</feature>
<dbReference type="InterPro" id="IPR036259">
    <property type="entry name" value="MFS_trans_sf"/>
</dbReference>
<dbReference type="Pfam" id="PF07690">
    <property type="entry name" value="MFS_1"/>
    <property type="match status" value="1"/>
</dbReference>
<comment type="caution">
    <text evidence="10">The sequence shown here is derived from an EMBL/GenBank/DDBJ whole genome shotgun (WGS) entry which is preliminary data.</text>
</comment>
<feature type="transmembrane region" description="Helical" evidence="8">
    <location>
        <begin position="46"/>
        <end position="66"/>
    </location>
</feature>
<organism evidence="10 11">
    <name type="scientific">Alteraurantiacibacter buctensis</name>
    <dbReference type="NCBI Taxonomy" id="1503981"/>
    <lineage>
        <taxon>Bacteria</taxon>
        <taxon>Pseudomonadati</taxon>
        <taxon>Pseudomonadota</taxon>
        <taxon>Alphaproteobacteria</taxon>
        <taxon>Sphingomonadales</taxon>
        <taxon>Erythrobacteraceae</taxon>
        <taxon>Alteraurantiacibacter</taxon>
    </lineage>
</organism>
<dbReference type="Gene3D" id="1.20.1250.20">
    <property type="entry name" value="MFS general substrate transporter like domains"/>
    <property type="match status" value="1"/>
</dbReference>
<keyword evidence="4" id="KW-1003">Cell membrane</keyword>
<dbReference type="PANTHER" id="PTHR43124:SF3">
    <property type="entry name" value="CHLORAMPHENICOL EFFLUX PUMP RV0191"/>
    <property type="match status" value="1"/>
</dbReference>
<feature type="transmembrane region" description="Helical" evidence="8">
    <location>
        <begin position="12"/>
        <end position="34"/>
    </location>
</feature>
<evidence type="ECO:0000256" key="3">
    <source>
        <dbReference type="ARBA" id="ARBA00007520"/>
    </source>
</evidence>
<evidence type="ECO:0000256" key="1">
    <source>
        <dbReference type="ARBA" id="ARBA00003279"/>
    </source>
</evidence>
<dbReference type="InterPro" id="IPR050189">
    <property type="entry name" value="MFS_Efflux_Transporters"/>
</dbReference>
<evidence type="ECO:0000256" key="7">
    <source>
        <dbReference type="ARBA" id="ARBA00023136"/>
    </source>
</evidence>
<feature type="transmembrane region" description="Helical" evidence="8">
    <location>
        <begin position="78"/>
        <end position="97"/>
    </location>
</feature>
<sequence>MTRSAGARHGIVLLLASVLPVMAINSLVPVLPMLLQEFGDVPGSSLLVPMALTIPALCVALFSPLAGWLSDRIGRKRLLVAALLLYALAGVVPLLLADLVEIMVARVFLGIAEAAIMTVATALIADYFLGEQRDKWFALQVGFVSIAAIVLVALGGLLGEGFGSRGPFLMYFVAIPIAVAAALILFEPGELSHQADTDTGGFPVGKVLPLIAVTFGVGLLFYTIIVQLGQILQLAGPASPARIGMAGAGANLGMVLGSYLFRRANATAGAALLATGLALCAIGYAGLWLAPGFWSLAVAAFVACAGCGLLLPNMLTWTVSLLPGRQSSQSPVLSRRIPSVD</sequence>
<comment type="similarity">
    <text evidence="3">Belongs to the major facilitator superfamily. TCR/Tet family.</text>
</comment>
<evidence type="ECO:0000313" key="10">
    <source>
        <dbReference type="EMBL" id="MXO70056.1"/>
    </source>
</evidence>
<keyword evidence="11" id="KW-1185">Reference proteome</keyword>
<keyword evidence="7 8" id="KW-0472">Membrane</keyword>
<evidence type="ECO:0000256" key="2">
    <source>
        <dbReference type="ARBA" id="ARBA00004651"/>
    </source>
</evidence>
<evidence type="ECO:0000256" key="6">
    <source>
        <dbReference type="ARBA" id="ARBA00022989"/>
    </source>
</evidence>
<dbReference type="OrthoDB" id="7400989at2"/>
<keyword evidence="6 8" id="KW-1133">Transmembrane helix</keyword>
<dbReference type="PANTHER" id="PTHR43124">
    <property type="entry name" value="PURINE EFFLUX PUMP PBUE"/>
    <property type="match status" value="1"/>
</dbReference>
<feature type="transmembrane region" description="Helical" evidence="8">
    <location>
        <begin position="293"/>
        <end position="311"/>
    </location>
</feature>
<gene>
    <name evidence="10" type="ORF">GRI99_00220</name>
</gene>
<dbReference type="RefSeq" id="WP_160770017.1">
    <property type="nucleotide sequence ID" value="NZ_WTYV01000001.1"/>
</dbReference>
<dbReference type="InterPro" id="IPR005829">
    <property type="entry name" value="Sugar_transporter_CS"/>
</dbReference>
<proteinExistence type="inferred from homology"/>
<keyword evidence="5 8" id="KW-0812">Transmembrane</keyword>
<feature type="domain" description="Major facilitator superfamily (MFS) profile" evidence="9">
    <location>
        <begin position="9"/>
        <end position="341"/>
    </location>
</feature>
<dbReference type="InterPro" id="IPR020846">
    <property type="entry name" value="MFS_dom"/>
</dbReference>
<protein>
    <submittedName>
        <fullName evidence="10">MFS transporter</fullName>
    </submittedName>
</protein>
<feature type="transmembrane region" description="Helical" evidence="8">
    <location>
        <begin position="207"/>
        <end position="229"/>
    </location>
</feature>
<evidence type="ECO:0000256" key="5">
    <source>
        <dbReference type="ARBA" id="ARBA00022692"/>
    </source>
</evidence>
<dbReference type="PROSITE" id="PS00216">
    <property type="entry name" value="SUGAR_TRANSPORT_1"/>
    <property type="match status" value="1"/>
</dbReference>
<evidence type="ECO:0000313" key="11">
    <source>
        <dbReference type="Proteomes" id="UP000466966"/>
    </source>
</evidence>
<feature type="transmembrane region" description="Helical" evidence="8">
    <location>
        <begin position="268"/>
        <end position="287"/>
    </location>
</feature>
<dbReference type="PROSITE" id="PS50850">
    <property type="entry name" value="MFS"/>
    <property type="match status" value="1"/>
</dbReference>
<dbReference type="GO" id="GO:0005886">
    <property type="term" value="C:plasma membrane"/>
    <property type="evidence" value="ECO:0007669"/>
    <property type="project" value="UniProtKB-SubCell"/>
</dbReference>
<name>A0A844YSR5_9SPHN</name>
<dbReference type="InterPro" id="IPR001958">
    <property type="entry name" value="Tet-R_TetA/multi-R_MdtG-like"/>
</dbReference>
<evidence type="ECO:0000256" key="4">
    <source>
        <dbReference type="ARBA" id="ARBA00022475"/>
    </source>
</evidence>
<dbReference type="PRINTS" id="PR01035">
    <property type="entry name" value="TCRTETA"/>
</dbReference>
<feature type="transmembrane region" description="Helical" evidence="8">
    <location>
        <begin position="103"/>
        <end position="129"/>
    </location>
</feature>
<comment type="subcellular location">
    <subcellularLocation>
        <location evidence="2">Cell membrane</location>
        <topology evidence="2">Multi-pass membrane protein</topology>
    </subcellularLocation>
</comment>
<evidence type="ECO:0000259" key="9">
    <source>
        <dbReference type="PROSITE" id="PS50850"/>
    </source>
</evidence>
<feature type="transmembrane region" description="Helical" evidence="8">
    <location>
        <begin position="168"/>
        <end position="186"/>
    </location>
</feature>
<dbReference type="AlphaFoldDB" id="A0A844YSR5"/>
<evidence type="ECO:0000256" key="8">
    <source>
        <dbReference type="SAM" id="Phobius"/>
    </source>
</evidence>
<feature type="transmembrane region" description="Helical" evidence="8">
    <location>
        <begin position="136"/>
        <end position="156"/>
    </location>
</feature>
<comment type="function">
    <text evidence="1">Resistance to tetracycline by an active tetracycline efflux. This is an energy-dependent process that decreases the accumulation of the antibiotic in whole cells. This protein functions as a metal-tetracycline/H(+) antiporter.</text>
</comment>
<dbReference type="Proteomes" id="UP000466966">
    <property type="component" value="Unassembled WGS sequence"/>
</dbReference>
<dbReference type="SUPFAM" id="SSF103473">
    <property type="entry name" value="MFS general substrate transporter"/>
    <property type="match status" value="1"/>
</dbReference>
<dbReference type="InterPro" id="IPR011701">
    <property type="entry name" value="MFS"/>
</dbReference>
<dbReference type="EMBL" id="WTYV01000001">
    <property type="protein sequence ID" value="MXO70056.1"/>
    <property type="molecule type" value="Genomic_DNA"/>
</dbReference>